<sequence length="437" mass="46272">MTSIVLLLKCFALIAAATSATAANAKRAPAIIADEQAYSLVVNATARVATQDLISVADATFLTVHFAEFNLAEGDKVVVRDVEGRNAFEYTGLGRGELGIRGGFFSSRIQGDQAIVEFQPSTDTNVIGDFGFIIDKITRSSTSASSSTVCGTDDTRPAKCFINDASVPQAYQKSQAVARLMTNGRQACTGWLVGSEGHFLTNEHCINSNDQAANTDYEFLAESDDCSAECQLWGGCAGKIVATSAELLAVDAGLDYALLKLNTTADLSVFGYLQLRVSGAVLNEQIYVPQHPNAWAKRIAAVDDAGNVTRVNKVGVSIPCGEYSLGYTADTQGGSSGSPVIAASDNRVVALHNCGGLDVVCENGGIDIRTLLWDLKNNKKIVLSEDALSDPNMEVPVGPWLPGYTKAPTPAPTPAPTASVCKIFRQQTTCEKTLPNK</sequence>
<evidence type="ECO:0008006" key="5">
    <source>
        <dbReference type="Google" id="ProtNLM"/>
    </source>
</evidence>
<dbReference type="EnsemblProtists" id="PYU1_T007739">
    <property type="protein sequence ID" value="PYU1_T007739"/>
    <property type="gene ID" value="PYU1_G007723"/>
</dbReference>
<dbReference type="Proteomes" id="UP000019132">
    <property type="component" value="Unassembled WGS sequence"/>
</dbReference>
<dbReference type="eggNOG" id="ENOG502SG29">
    <property type="taxonomic scope" value="Eukaryota"/>
</dbReference>
<dbReference type="Gene3D" id="2.40.10.10">
    <property type="entry name" value="Trypsin-like serine proteases"/>
    <property type="match status" value="2"/>
</dbReference>
<proteinExistence type="predicted"/>
<name>K3WRZ5_GLOUD</name>
<dbReference type="HOGENOM" id="CLU_036779_2_0_1"/>
<reference evidence="4" key="1">
    <citation type="journal article" date="2010" name="Genome Biol.">
        <title>Genome sequence of the necrotrophic plant pathogen Pythium ultimum reveals original pathogenicity mechanisms and effector repertoire.</title>
        <authorList>
            <person name="Levesque C.A."/>
            <person name="Brouwer H."/>
            <person name="Cano L."/>
            <person name="Hamilton J.P."/>
            <person name="Holt C."/>
            <person name="Huitema E."/>
            <person name="Raffaele S."/>
            <person name="Robideau G.P."/>
            <person name="Thines M."/>
            <person name="Win J."/>
            <person name="Zerillo M.M."/>
            <person name="Beakes G.W."/>
            <person name="Boore J.L."/>
            <person name="Busam D."/>
            <person name="Dumas B."/>
            <person name="Ferriera S."/>
            <person name="Fuerstenberg S.I."/>
            <person name="Gachon C.M."/>
            <person name="Gaulin E."/>
            <person name="Govers F."/>
            <person name="Grenville-Briggs L."/>
            <person name="Horner N."/>
            <person name="Hostetler J."/>
            <person name="Jiang R.H."/>
            <person name="Johnson J."/>
            <person name="Krajaejun T."/>
            <person name="Lin H."/>
            <person name="Meijer H.J."/>
            <person name="Moore B."/>
            <person name="Morris P."/>
            <person name="Phuntmart V."/>
            <person name="Puiu D."/>
            <person name="Shetty J."/>
            <person name="Stajich J.E."/>
            <person name="Tripathy S."/>
            <person name="Wawra S."/>
            <person name="van West P."/>
            <person name="Whitty B.R."/>
            <person name="Coutinho P.M."/>
            <person name="Henrissat B."/>
            <person name="Martin F."/>
            <person name="Thomas P.D."/>
            <person name="Tyler B.M."/>
            <person name="De Vries R.P."/>
            <person name="Kamoun S."/>
            <person name="Yandell M."/>
            <person name="Tisserat N."/>
            <person name="Buell C.R."/>
        </authorList>
    </citation>
    <scope>NUCLEOTIDE SEQUENCE</scope>
    <source>
        <strain evidence="4">DAOM:BR144</strain>
    </source>
</reference>
<keyword evidence="1" id="KW-0843">Virulence</keyword>
<evidence type="ECO:0000256" key="2">
    <source>
        <dbReference type="SAM" id="SignalP"/>
    </source>
</evidence>
<dbReference type="InterPro" id="IPR043504">
    <property type="entry name" value="Peptidase_S1_PA_chymotrypsin"/>
</dbReference>
<dbReference type="InterPro" id="IPR009003">
    <property type="entry name" value="Peptidase_S1_PA"/>
</dbReference>
<reference evidence="3" key="3">
    <citation type="submission" date="2015-02" db="UniProtKB">
        <authorList>
            <consortium name="EnsemblProtists"/>
        </authorList>
    </citation>
    <scope>IDENTIFICATION</scope>
    <source>
        <strain evidence="3">DAOM BR144</strain>
    </source>
</reference>
<dbReference type="EMBL" id="GL376585">
    <property type="status" value="NOT_ANNOTATED_CDS"/>
    <property type="molecule type" value="Genomic_DNA"/>
</dbReference>
<keyword evidence="4" id="KW-1185">Reference proteome</keyword>
<organism evidence="3 4">
    <name type="scientific">Globisporangium ultimum (strain ATCC 200006 / CBS 805.95 / DAOM BR144)</name>
    <name type="common">Pythium ultimum</name>
    <dbReference type="NCBI Taxonomy" id="431595"/>
    <lineage>
        <taxon>Eukaryota</taxon>
        <taxon>Sar</taxon>
        <taxon>Stramenopiles</taxon>
        <taxon>Oomycota</taxon>
        <taxon>Peronosporomycetes</taxon>
        <taxon>Pythiales</taxon>
        <taxon>Pythiaceae</taxon>
        <taxon>Globisporangium</taxon>
    </lineage>
</organism>
<dbReference type="STRING" id="431595.K3WRZ5"/>
<evidence type="ECO:0000313" key="4">
    <source>
        <dbReference type="Proteomes" id="UP000019132"/>
    </source>
</evidence>
<dbReference type="VEuPathDB" id="FungiDB:PYU1_G007723"/>
<evidence type="ECO:0000313" key="3">
    <source>
        <dbReference type="EnsemblProtists" id="PYU1_T007739"/>
    </source>
</evidence>
<protein>
    <recommendedName>
        <fullName evidence="5">Serine protease</fullName>
    </recommendedName>
</protein>
<reference evidence="4" key="2">
    <citation type="submission" date="2010-04" db="EMBL/GenBank/DDBJ databases">
        <authorList>
            <person name="Buell R."/>
            <person name="Hamilton J."/>
            <person name="Hostetler J."/>
        </authorList>
    </citation>
    <scope>NUCLEOTIDE SEQUENCE [LARGE SCALE GENOMIC DNA]</scope>
    <source>
        <strain evidence="4">DAOM:BR144</strain>
    </source>
</reference>
<evidence type="ECO:0000256" key="1">
    <source>
        <dbReference type="ARBA" id="ARBA00023026"/>
    </source>
</evidence>
<dbReference type="OMA" id="WFNYQCA"/>
<dbReference type="SUPFAM" id="SSF50494">
    <property type="entry name" value="Trypsin-like serine proteases"/>
    <property type="match status" value="1"/>
</dbReference>
<dbReference type="PANTHER" id="PTHR36234">
    <property type="entry name" value="LYSYL ENDOPEPTIDASE"/>
    <property type="match status" value="1"/>
</dbReference>
<dbReference type="AlphaFoldDB" id="K3WRZ5"/>
<keyword evidence="2" id="KW-0732">Signal</keyword>
<dbReference type="PANTHER" id="PTHR36234:SF5">
    <property type="entry name" value="LYSYL ENDOPEPTIDASE"/>
    <property type="match status" value="1"/>
</dbReference>
<feature type="signal peptide" evidence="2">
    <location>
        <begin position="1"/>
        <end position="22"/>
    </location>
</feature>
<feature type="chain" id="PRO_5003872338" description="Serine protease" evidence="2">
    <location>
        <begin position="23"/>
        <end position="437"/>
    </location>
</feature>
<accession>K3WRZ5</accession>
<dbReference type="InParanoid" id="K3WRZ5"/>
<dbReference type="Pfam" id="PF13365">
    <property type="entry name" value="Trypsin_2"/>
    <property type="match status" value="1"/>
</dbReference>